<dbReference type="AlphaFoldDB" id="A0A1G2FIG5"/>
<name>A0A1G2FIG5_9BACT</name>
<dbReference type="EMBL" id="MHNB01000005">
    <property type="protein sequence ID" value="OGZ37582.1"/>
    <property type="molecule type" value="Genomic_DNA"/>
</dbReference>
<protein>
    <submittedName>
        <fullName evidence="1">Uncharacterized protein</fullName>
    </submittedName>
</protein>
<gene>
    <name evidence="1" type="ORF">A3J64_02155</name>
</gene>
<dbReference type="Proteomes" id="UP000177061">
    <property type="component" value="Unassembled WGS sequence"/>
</dbReference>
<accession>A0A1G2FIG5</accession>
<sequence length="79" mass="8588">MEFLANRSGCHAKIPSASPYPILFIISLKIGRPGILAVCDSINSLTTFRFSRSTNSFSSVIWASMERICLSGSSVDFLA</sequence>
<reference evidence="1 2" key="1">
    <citation type="journal article" date="2016" name="Nat. Commun.">
        <title>Thousands of microbial genomes shed light on interconnected biogeochemical processes in an aquifer system.</title>
        <authorList>
            <person name="Anantharaman K."/>
            <person name="Brown C.T."/>
            <person name="Hug L.A."/>
            <person name="Sharon I."/>
            <person name="Castelle C.J."/>
            <person name="Probst A.J."/>
            <person name="Thomas B.C."/>
            <person name="Singh A."/>
            <person name="Wilkins M.J."/>
            <person name="Karaoz U."/>
            <person name="Brodie E.L."/>
            <person name="Williams K.H."/>
            <person name="Hubbard S.S."/>
            <person name="Banfield J.F."/>
        </authorList>
    </citation>
    <scope>NUCLEOTIDE SEQUENCE [LARGE SCALE GENOMIC DNA]</scope>
</reference>
<proteinExistence type="predicted"/>
<organism evidence="1 2">
    <name type="scientific">Candidatus Portnoybacteria bacterium RIFCSPHIGHO2_12_FULL_38_9</name>
    <dbReference type="NCBI Taxonomy" id="1801997"/>
    <lineage>
        <taxon>Bacteria</taxon>
        <taxon>Candidatus Portnoyibacteriota</taxon>
    </lineage>
</organism>
<evidence type="ECO:0000313" key="1">
    <source>
        <dbReference type="EMBL" id="OGZ37582.1"/>
    </source>
</evidence>
<comment type="caution">
    <text evidence="1">The sequence shown here is derived from an EMBL/GenBank/DDBJ whole genome shotgun (WGS) entry which is preliminary data.</text>
</comment>
<evidence type="ECO:0000313" key="2">
    <source>
        <dbReference type="Proteomes" id="UP000177061"/>
    </source>
</evidence>